<dbReference type="EMBL" id="BPQH01000014">
    <property type="protein sequence ID" value="GJD51589.1"/>
    <property type="molecule type" value="Genomic_DNA"/>
</dbReference>
<dbReference type="PANTHER" id="PTHR42705:SF2">
    <property type="entry name" value="BIFUNCTIONAL NON-HOMOLOGOUS END JOINING PROTEIN LIGD"/>
    <property type="match status" value="1"/>
</dbReference>
<proteinExistence type="predicted"/>
<evidence type="ECO:0000313" key="4">
    <source>
        <dbReference type="Proteomes" id="UP001055167"/>
    </source>
</evidence>
<feature type="compositionally biased region" description="Low complexity" evidence="1">
    <location>
        <begin position="242"/>
        <end position="256"/>
    </location>
</feature>
<evidence type="ECO:0000259" key="2">
    <source>
        <dbReference type="Pfam" id="PF21686"/>
    </source>
</evidence>
<dbReference type="InterPro" id="IPR052171">
    <property type="entry name" value="NHEJ_LigD"/>
</dbReference>
<feature type="compositionally biased region" description="Basic and acidic residues" evidence="1">
    <location>
        <begin position="213"/>
        <end position="241"/>
    </location>
</feature>
<dbReference type="Pfam" id="PF21686">
    <property type="entry name" value="LigD_Prim-Pol"/>
    <property type="match status" value="1"/>
</dbReference>
<evidence type="ECO:0000256" key="1">
    <source>
        <dbReference type="SAM" id="MobiDB-lite"/>
    </source>
</evidence>
<dbReference type="PANTHER" id="PTHR42705">
    <property type="entry name" value="BIFUNCTIONAL NON-HOMOLOGOUS END JOINING PROTEIN LIGD"/>
    <property type="match status" value="1"/>
</dbReference>
<protein>
    <recommendedName>
        <fullName evidence="2">DNA ligase D polymerase domain-containing protein</fullName>
    </recommendedName>
</protein>
<feature type="region of interest" description="Disordered" evidence="1">
    <location>
        <begin position="193"/>
        <end position="312"/>
    </location>
</feature>
<dbReference type="InterPro" id="IPR014145">
    <property type="entry name" value="LigD_pol_dom"/>
</dbReference>
<comment type="caution">
    <text evidence="3">The sequence shown here is derived from an EMBL/GenBank/DDBJ whole genome shotgun (WGS) entry which is preliminary data.</text>
</comment>
<name>A0ABQ4R420_9HYPH</name>
<keyword evidence="4" id="KW-1185">Reference proteome</keyword>
<reference evidence="3" key="2">
    <citation type="submission" date="2021-08" db="EMBL/GenBank/DDBJ databases">
        <authorList>
            <person name="Tani A."/>
            <person name="Ola A."/>
            <person name="Ogura Y."/>
            <person name="Katsura K."/>
            <person name="Hayashi T."/>
        </authorList>
    </citation>
    <scope>NUCLEOTIDE SEQUENCE</scope>
    <source>
        <strain evidence="3">KCTC 52305</strain>
    </source>
</reference>
<feature type="domain" description="DNA ligase D polymerase" evidence="2">
    <location>
        <begin position="33"/>
        <end position="184"/>
    </location>
</feature>
<dbReference type="Gene3D" id="3.90.920.10">
    <property type="entry name" value="DNA primase, PRIM domain"/>
    <property type="match status" value="1"/>
</dbReference>
<evidence type="ECO:0000313" key="3">
    <source>
        <dbReference type="EMBL" id="GJD51589.1"/>
    </source>
</evidence>
<sequence>MGERRQAGEALIVAGVRISSPDRAQYPEAGIRKRDLVAYYERVAEAMLPHLRGRPLTLVRCPRGLSGRCFVQQHAAPGFPDAVRRLPVAEASGATREHVYVEDLAGILSCVQMGVLEFHGWGSRAHALEAPDRLVLDLDPDPSVPFRGVVEAARSVRARLLADGLASWPMLSGGKGVHVVVPVAGAGWPALRRLRPRGRAGPGGGRARALHRRAGEGRPHGADLRRPPAQRARPDRRDAVLDPRAAGGPGRAAPRLGRARGDGRGPLPHRPGGPRRRPARGRALGGRPPDPAGALRRAPVGRPARVGSGAAA</sequence>
<feature type="compositionally biased region" description="Low complexity" evidence="1">
    <location>
        <begin position="281"/>
        <end position="298"/>
    </location>
</feature>
<organism evidence="3 4">
    <name type="scientific">Methylobacterium crusticola</name>
    <dbReference type="NCBI Taxonomy" id="1697972"/>
    <lineage>
        <taxon>Bacteria</taxon>
        <taxon>Pseudomonadati</taxon>
        <taxon>Pseudomonadota</taxon>
        <taxon>Alphaproteobacteria</taxon>
        <taxon>Hyphomicrobiales</taxon>
        <taxon>Methylobacteriaceae</taxon>
        <taxon>Methylobacterium</taxon>
    </lineage>
</organism>
<dbReference type="Proteomes" id="UP001055167">
    <property type="component" value="Unassembled WGS sequence"/>
</dbReference>
<gene>
    <name evidence="3" type="ORF">OPKNFCMD_4344</name>
</gene>
<reference evidence="3" key="1">
    <citation type="journal article" date="2021" name="Front. Microbiol.">
        <title>Comprehensive Comparative Genomics and Phenotyping of Methylobacterium Species.</title>
        <authorList>
            <person name="Alessa O."/>
            <person name="Ogura Y."/>
            <person name="Fujitani Y."/>
            <person name="Takami H."/>
            <person name="Hayashi T."/>
            <person name="Sahin N."/>
            <person name="Tani A."/>
        </authorList>
    </citation>
    <scope>NUCLEOTIDE SEQUENCE</scope>
    <source>
        <strain evidence="3">KCTC 52305</strain>
    </source>
</reference>
<accession>A0ABQ4R420</accession>